<sequence length="57" mass="6806">MLVYIYDTTKEPFKTKLKKQLKNEYIKRSRPYLIGVYFLFVYPCGGGHISDCIYLCF</sequence>
<accession>A0A8S5LNC2</accession>
<proteinExistence type="predicted"/>
<dbReference type="EMBL" id="BK015882">
    <property type="protein sequence ID" value="DAD71524.1"/>
    <property type="molecule type" value="Genomic_DNA"/>
</dbReference>
<reference evidence="1" key="1">
    <citation type="journal article" date="2021" name="Proc. Natl. Acad. Sci. U.S.A.">
        <title>A Catalog of Tens of Thousands of Viruses from Human Metagenomes Reveals Hidden Associations with Chronic Diseases.</title>
        <authorList>
            <person name="Tisza M.J."/>
            <person name="Buck C.B."/>
        </authorList>
    </citation>
    <scope>NUCLEOTIDE SEQUENCE</scope>
    <source>
        <strain evidence="1">Ctsf32</strain>
    </source>
</reference>
<protein>
    <submittedName>
        <fullName evidence="1">Uncharacterized protein</fullName>
    </submittedName>
</protein>
<evidence type="ECO:0000313" key="1">
    <source>
        <dbReference type="EMBL" id="DAD71524.1"/>
    </source>
</evidence>
<organism evidence="1">
    <name type="scientific">Siphoviridae sp. ctsf32</name>
    <dbReference type="NCBI Taxonomy" id="2827594"/>
    <lineage>
        <taxon>Viruses</taxon>
        <taxon>Duplodnaviria</taxon>
        <taxon>Heunggongvirae</taxon>
        <taxon>Uroviricota</taxon>
        <taxon>Caudoviricetes</taxon>
    </lineage>
</organism>
<name>A0A8S5LNC2_9CAUD</name>